<sequence>LKVGLVGMIETRIKNNKVEGIVSKMFGGWEHFSNHNAHYNGRILIVWRPEYYKIRVVYESAQAVTCEVFYVPIQKEFITTFVYAHNSREERRELWEYINRGIGKKPWLVLGDFNSILHMEDRIGGNKVTINEVKEFQECIDKVGLTEFPNNGCRHTWNDKHDGGRIFSKID</sequence>
<dbReference type="PANTHER" id="PTHR33710:SF78">
    <property type="entry name" value="ENDONUCLEASE_EXONUCLEASE_PHOSPHATASE DOMAIN-CONTAINING PROTEIN"/>
    <property type="match status" value="1"/>
</dbReference>
<gene>
    <name evidence="1" type="ORF">A4A49_64742</name>
</gene>
<reference evidence="1" key="1">
    <citation type="submission" date="2016-11" db="EMBL/GenBank/DDBJ databases">
        <title>The genome of Nicotiana attenuata.</title>
        <authorList>
            <person name="Xu S."/>
            <person name="Brockmoeller T."/>
            <person name="Gaquerel E."/>
            <person name="Navarro A."/>
            <person name="Kuhl H."/>
            <person name="Gase K."/>
            <person name="Ling Z."/>
            <person name="Zhou W."/>
            <person name="Kreitzer C."/>
            <person name="Stanke M."/>
            <person name="Tang H."/>
            <person name="Lyons E."/>
            <person name="Pandey P."/>
            <person name="Pandey S.P."/>
            <person name="Timmermann B."/>
            <person name="Baldwin I.T."/>
        </authorList>
    </citation>
    <scope>NUCLEOTIDE SEQUENCE [LARGE SCALE GENOMIC DNA]</scope>
    <source>
        <strain evidence="1">UT</strain>
    </source>
</reference>
<organism evidence="1 2">
    <name type="scientific">Nicotiana attenuata</name>
    <name type="common">Coyote tobacco</name>
    <dbReference type="NCBI Taxonomy" id="49451"/>
    <lineage>
        <taxon>Eukaryota</taxon>
        <taxon>Viridiplantae</taxon>
        <taxon>Streptophyta</taxon>
        <taxon>Embryophyta</taxon>
        <taxon>Tracheophyta</taxon>
        <taxon>Spermatophyta</taxon>
        <taxon>Magnoliopsida</taxon>
        <taxon>eudicotyledons</taxon>
        <taxon>Gunneridae</taxon>
        <taxon>Pentapetalae</taxon>
        <taxon>asterids</taxon>
        <taxon>lamiids</taxon>
        <taxon>Solanales</taxon>
        <taxon>Solanaceae</taxon>
        <taxon>Nicotianoideae</taxon>
        <taxon>Nicotianeae</taxon>
        <taxon>Nicotiana</taxon>
    </lineage>
</organism>
<evidence type="ECO:0000313" key="2">
    <source>
        <dbReference type="Proteomes" id="UP000187609"/>
    </source>
</evidence>
<protein>
    <recommendedName>
        <fullName evidence="3">Endonuclease/exonuclease/phosphatase domain-containing protein</fullName>
    </recommendedName>
</protein>
<keyword evidence="2" id="KW-1185">Reference proteome</keyword>
<dbReference type="AlphaFoldDB" id="A0A1J6JMJ2"/>
<dbReference type="Proteomes" id="UP000187609">
    <property type="component" value="Unassembled WGS sequence"/>
</dbReference>
<name>A0A1J6JMJ2_NICAT</name>
<dbReference type="OMA" id="GRIWICW"/>
<dbReference type="PANTHER" id="PTHR33710">
    <property type="entry name" value="BNAC02G09200D PROTEIN"/>
    <property type="match status" value="1"/>
</dbReference>
<dbReference type="InterPro" id="IPR036691">
    <property type="entry name" value="Endo/exonu/phosph_ase_sf"/>
</dbReference>
<dbReference type="SUPFAM" id="SSF56219">
    <property type="entry name" value="DNase I-like"/>
    <property type="match status" value="1"/>
</dbReference>
<accession>A0A1J6JMJ2</accession>
<dbReference type="EMBL" id="MJEQ01012290">
    <property type="protein sequence ID" value="OIT18997.1"/>
    <property type="molecule type" value="Genomic_DNA"/>
</dbReference>
<proteinExistence type="predicted"/>
<evidence type="ECO:0008006" key="3">
    <source>
        <dbReference type="Google" id="ProtNLM"/>
    </source>
</evidence>
<evidence type="ECO:0000313" key="1">
    <source>
        <dbReference type="EMBL" id="OIT18997.1"/>
    </source>
</evidence>
<dbReference type="SMR" id="A0A1J6JMJ2"/>
<dbReference type="Gene3D" id="3.60.10.10">
    <property type="entry name" value="Endonuclease/exonuclease/phosphatase"/>
    <property type="match status" value="1"/>
</dbReference>
<comment type="caution">
    <text evidence="1">The sequence shown here is derived from an EMBL/GenBank/DDBJ whole genome shotgun (WGS) entry which is preliminary data.</text>
</comment>
<dbReference type="STRING" id="49451.A0A1J6JMJ2"/>
<feature type="non-terminal residue" evidence="1">
    <location>
        <position position="1"/>
    </location>
</feature>